<dbReference type="GO" id="GO:0003677">
    <property type="term" value="F:DNA binding"/>
    <property type="evidence" value="ECO:0007669"/>
    <property type="project" value="InterPro"/>
</dbReference>
<dbReference type="EMBL" id="AP021906">
    <property type="protein sequence ID" value="BBP89933.1"/>
    <property type="molecule type" value="Genomic_DNA"/>
</dbReference>
<dbReference type="Proteomes" id="UP000464658">
    <property type="component" value="Chromosome"/>
</dbReference>
<dbReference type="InterPro" id="IPR010093">
    <property type="entry name" value="SinI_DNA-bd"/>
</dbReference>
<proteinExistence type="predicted"/>
<name>A0A5S9M9X6_BACIA</name>
<organism evidence="1 2">
    <name type="scientific">Bacillus safensis</name>
    <dbReference type="NCBI Taxonomy" id="561879"/>
    <lineage>
        <taxon>Bacteria</taxon>
        <taxon>Bacillati</taxon>
        <taxon>Bacillota</taxon>
        <taxon>Bacilli</taxon>
        <taxon>Bacillales</taxon>
        <taxon>Bacillaceae</taxon>
        <taxon>Bacillus</taxon>
    </lineage>
</organism>
<accession>A0A5S9M9X6</accession>
<gene>
    <name evidence="1" type="ORF">BsIDN1_35510</name>
</gene>
<evidence type="ECO:0000313" key="2">
    <source>
        <dbReference type="Proteomes" id="UP000464658"/>
    </source>
</evidence>
<evidence type="ECO:0000313" key="1">
    <source>
        <dbReference type="EMBL" id="BBP89933.1"/>
    </source>
</evidence>
<sequence length="89" mass="10624">MLDETNGWCTNMYLTIAETAEYLEVSEAYIEKKLIQQKKKIRYVFDGESYLIYQGQFQTHLKQLEQYKELVQEILNEPIPEDPDVKDED</sequence>
<dbReference type="NCBIfam" id="TIGR01764">
    <property type="entry name" value="excise"/>
    <property type="match status" value="1"/>
</dbReference>
<dbReference type="AlphaFoldDB" id="A0A5S9M9X6"/>
<reference evidence="1 2" key="1">
    <citation type="submission" date="2019-12" db="EMBL/GenBank/DDBJ databases">
        <title>Full genome sequence of a Bacillus safensis strain isolated from commercially available natto in Indonesia.</title>
        <authorList>
            <person name="Yoshida M."/>
            <person name="Uomi M."/>
            <person name="Waturangi D."/>
            <person name="Ekaputri J.J."/>
            <person name="Setiamarga D.H.E."/>
        </authorList>
    </citation>
    <scope>NUCLEOTIDE SEQUENCE [LARGE SCALE GENOMIC DNA]</scope>
    <source>
        <strain evidence="1 2">IDN1</strain>
    </source>
</reference>
<protein>
    <submittedName>
        <fullName evidence="1">Uncharacterized protein</fullName>
    </submittedName>
</protein>